<dbReference type="PANTHER" id="PTHR31836:SF21">
    <property type="entry name" value="EXPANSIN-LIKE PROTEIN 7"/>
    <property type="match status" value="1"/>
</dbReference>
<gene>
    <name evidence="5" type="ORF">ARAM_000614</name>
</gene>
<dbReference type="InterPro" id="IPR049818">
    <property type="entry name" value="Expansin_EXLX1-like"/>
</dbReference>
<feature type="signal peptide" evidence="3">
    <location>
        <begin position="1"/>
        <end position="22"/>
    </location>
</feature>
<dbReference type="Pfam" id="PF03330">
    <property type="entry name" value="DPBB_1"/>
    <property type="match status" value="1"/>
</dbReference>
<evidence type="ECO:0000259" key="4">
    <source>
        <dbReference type="PROSITE" id="PS50842"/>
    </source>
</evidence>
<dbReference type="InterPro" id="IPR051477">
    <property type="entry name" value="Expansin_CellWall"/>
</dbReference>
<sequence>MKYQRLGSLALAALGASTAVSASPLVQREDNGQCPPGYSMSVYYITVTAEPTTVSTAAVESSFTPSTTSTSTSTAISTITSTTTSTTTSTSTSTSTSTTVVVSTTAAGLIEAIPLVSTSTADVSAVETSTTSSVAAEETAAVRVASSETSTATSTTTLAATTATTTTATTQAQSTATTKAIAAAVDTTSTSSGTVNSGRATFYGGNVSGGTCSFTGYTIPSGLFGTALSGERWDNAAECGACVSVTGPNGNTIKAMIVDKCPECESNHLDLFQNAFAELADISKGIIPIKWSYVSCDIDTPLILKNKEGTSPYWFSMQVVNANEAITAFEVSTDSGSTWQSTTRSFYNFFENSSGFHTDTVDVRITGESGKKITVKNVGCASGSTITTATNF</sequence>
<evidence type="ECO:0000256" key="3">
    <source>
        <dbReference type="SAM" id="SignalP"/>
    </source>
</evidence>
<evidence type="ECO:0000313" key="5">
    <source>
        <dbReference type="EMBL" id="KKK22474.1"/>
    </source>
</evidence>
<keyword evidence="6" id="KW-1185">Reference proteome</keyword>
<dbReference type="InterPro" id="IPR007112">
    <property type="entry name" value="Expansin/allergen_DPBB_dom"/>
</dbReference>
<feature type="region of interest" description="Disordered" evidence="2">
    <location>
        <begin position="63"/>
        <end position="97"/>
    </location>
</feature>
<comment type="caution">
    <text evidence="5">The sequence shown here is derived from an EMBL/GenBank/DDBJ whole genome shotgun (WGS) entry which is preliminary data.</text>
</comment>
<dbReference type="OrthoDB" id="406505at2759"/>
<evidence type="ECO:0000313" key="6">
    <source>
        <dbReference type="Proteomes" id="UP000034291"/>
    </source>
</evidence>
<dbReference type="AlphaFoldDB" id="A0A0F8USA1"/>
<dbReference type="Gene3D" id="2.60.40.760">
    <property type="entry name" value="Expansin, cellulose-binding-like domain"/>
    <property type="match status" value="1"/>
</dbReference>
<name>A0A0F8USA1_9EURO</name>
<dbReference type="PANTHER" id="PTHR31836">
    <property type="match status" value="1"/>
</dbReference>
<protein>
    <recommendedName>
        <fullName evidence="4">Expansin-like EG45 domain-containing protein</fullName>
    </recommendedName>
</protein>
<dbReference type="NCBIfam" id="NF041144">
    <property type="entry name" value="expansin_EXLX1"/>
    <property type="match status" value="1"/>
</dbReference>
<dbReference type="Proteomes" id="UP000034291">
    <property type="component" value="Unassembled WGS sequence"/>
</dbReference>
<accession>A0A0F8USA1</accession>
<dbReference type="SUPFAM" id="SSF50685">
    <property type="entry name" value="Barwin-like endoglucanases"/>
    <property type="match status" value="1"/>
</dbReference>
<dbReference type="InterPro" id="IPR009009">
    <property type="entry name" value="RlpA-like_DPBB"/>
</dbReference>
<dbReference type="STRING" id="308745.A0A0F8USA1"/>
<dbReference type="InterPro" id="IPR036908">
    <property type="entry name" value="RlpA-like_sf"/>
</dbReference>
<proteinExistence type="predicted"/>
<dbReference type="EMBL" id="JZBS01001485">
    <property type="protein sequence ID" value="KKK22474.1"/>
    <property type="molecule type" value="Genomic_DNA"/>
</dbReference>
<dbReference type="PROSITE" id="PS50842">
    <property type="entry name" value="EXPANSIN_EG45"/>
    <property type="match status" value="1"/>
</dbReference>
<reference evidence="5 6" key="1">
    <citation type="submission" date="2015-02" db="EMBL/GenBank/DDBJ databases">
        <title>Draft Genome Sequences of Two Closely-Related Aflatoxigenic Aspergillus Species Obtained from the Cote d'Ivoire.</title>
        <authorList>
            <person name="Moore G.G."/>
            <person name="Beltz S.B."/>
            <person name="Mack B.M."/>
        </authorList>
    </citation>
    <scope>NUCLEOTIDE SEQUENCE [LARGE SCALE GENOMIC DNA]</scope>
    <source>
        <strain evidence="5 6">SRRC1468</strain>
    </source>
</reference>
<dbReference type="SUPFAM" id="SSF49590">
    <property type="entry name" value="PHL pollen allergen"/>
    <property type="match status" value="1"/>
</dbReference>
<feature type="domain" description="Expansin-like EG45" evidence="4">
    <location>
        <begin position="209"/>
        <end position="296"/>
    </location>
</feature>
<dbReference type="CDD" id="cd22272">
    <property type="entry name" value="DPBB_EXLX1-like"/>
    <property type="match status" value="1"/>
</dbReference>
<dbReference type="Gene3D" id="2.40.40.10">
    <property type="entry name" value="RlpA-like domain"/>
    <property type="match status" value="1"/>
</dbReference>
<feature type="chain" id="PRO_5002528671" description="Expansin-like EG45 domain-containing protein" evidence="3">
    <location>
        <begin position="23"/>
        <end position="392"/>
    </location>
</feature>
<organism evidence="5 6">
    <name type="scientific">Aspergillus rambellii</name>
    <dbReference type="NCBI Taxonomy" id="308745"/>
    <lineage>
        <taxon>Eukaryota</taxon>
        <taxon>Fungi</taxon>
        <taxon>Dikarya</taxon>
        <taxon>Ascomycota</taxon>
        <taxon>Pezizomycotina</taxon>
        <taxon>Eurotiomycetes</taxon>
        <taxon>Eurotiomycetidae</taxon>
        <taxon>Eurotiales</taxon>
        <taxon>Aspergillaceae</taxon>
        <taxon>Aspergillus</taxon>
        <taxon>Aspergillus subgen. Nidulantes</taxon>
    </lineage>
</organism>
<dbReference type="InterPro" id="IPR036749">
    <property type="entry name" value="Expansin_CBD_sf"/>
</dbReference>
<evidence type="ECO:0000256" key="2">
    <source>
        <dbReference type="SAM" id="MobiDB-lite"/>
    </source>
</evidence>
<keyword evidence="1 3" id="KW-0732">Signal</keyword>
<evidence type="ECO:0000256" key="1">
    <source>
        <dbReference type="ARBA" id="ARBA00022729"/>
    </source>
</evidence>